<evidence type="ECO:0000313" key="2">
    <source>
        <dbReference type="Proteomes" id="UP001374584"/>
    </source>
</evidence>
<sequence>MLKGQGLLSKESELRSLVLKRSHLNGSQPSVVKSERQKCFLVLGKSYPILTRTSSDSNLACLIGLEPGKKVFFYKSVESDLELSVLKINELKSHNPYTRIQKQQKRATMSPCFCDTPTLALVFKTNYAAKTALSHNYAAKLLNCIRLQFHYITIDTAVVRAMLVQMLSKVIIGTANVCMILNCGHCDFEYGK</sequence>
<accession>A0AAN9R0S8</accession>
<dbReference type="AlphaFoldDB" id="A0AAN9R0S8"/>
<gene>
    <name evidence="1" type="ORF">VNO80_19996</name>
</gene>
<reference evidence="1 2" key="1">
    <citation type="submission" date="2024-01" db="EMBL/GenBank/DDBJ databases">
        <title>The genomes of 5 underutilized Papilionoideae crops provide insights into root nodulation and disease resistanc.</title>
        <authorList>
            <person name="Jiang F."/>
        </authorList>
    </citation>
    <scope>NUCLEOTIDE SEQUENCE [LARGE SCALE GENOMIC DNA]</scope>
    <source>
        <strain evidence="1">JINMINGXINNONG_FW02</strain>
        <tissue evidence="1">Leaves</tissue>
    </source>
</reference>
<organism evidence="1 2">
    <name type="scientific">Phaseolus coccineus</name>
    <name type="common">Scarlet runner bean</name>
    <name type="synonym">Phaseolus multiflorus</name>
    <dbReference type="NCBI Taxonomy" id="3886"/>
    <lineage>
        <taxon>Eukaryota</taxon>
        <taxon>Viridiplantae</taxon>
        <taxon>Streptophyta</taxon>
        <taxon>Embryophyta</taxon>
        <taxon>Tracheophyta</taxon>
        <taxon>Spermatophyta</taxon>
        <taxon>Magnoliopsida</taxon>
        <taxon>eudicotyledons</taxon>
        <taxon>Gunneridae</taxon>
        <taxon>Pentapetalae</taxon>
        <taxon>rosids</taxon>
        <taxon>fabids</taxon>
        <taxon>Fabales</taxon>
        <taxon>Fabaceae</taxon>
        <taxon>Papilionoideae</taxon>
        <taxon>50 kb inversion clade</taxon>
        <taxon>NPAAA clade</taxon>
        <taxon>indigoferoid/millettioid clade</taxon>
        <taxon>Phaseoleae</taxon>
        <taxon>Phaseolus</taxon>
    </lineage>
</organism>
<keyword evidence="2" id="KW-1185">Reference proteome</keyword>
<comment type="caution">
    <text evidence="1">The sequence shown here is derived from an EMBL/GenBank/DDBJ whole genome shotgun (WGS) entry which is preliminary data.</text>
</comment>
<dbReference type="EMBL" id="JAYMYR010000007">
    <property type="protein sequence ID" value="KAK7354531.1"/>
    <property type="molecule type" value="Genomic_DNA"/>
</dbReference>
<protein>
    <submittedName>
        <fullName evidence="1">Uncharacterized protein</fullName>
    </submittedName>
</protein>
<proteinExistence type="predicted"/>
<evidence type="ECO:0000313" key="1">
    <source>
        <dbReference type="EMBL" id="KAK7354531.1"/>
    </source>
</evidence>
<name>A0AAN9R0S8_PHACN</name>
<dbReference type="Proteomes" id="UP001374584">
    <property type="component" value="Unassembled WGS sequence"/>
</dbReference>